<dbReference type="AlphaFoldDB" id="A0A2M7XGX2"/>
<accession>A0A2M7XGX2</accession>
<sequence length="137" mass="15688">MHKNWGMICLVGDPWLRMALGLINLETEEGQMLVEALPQYFCEERGSEWPIPWSILKREVDHAHLHELTDVVEGHNIPTIHFCGYGERPTEVLPEAPKEFEFSSEGDVKEYMGSLMVVIENGSHLVLAPFERIVMDL</sequence>
<dbReference type="Proteomes" id="UP000229749">
    <property type="component" value="Unassembled WGS sequence"/>
</dbReference>
<evidence type="ECO:0000313" key="1">
    <source>
        <dbReference type="EMBL" id="PJA47105.1"/>
    </source>
</evidence>
<gene>
    <name evidence="1" type="ORF">CO172_03070</name>
</gene>
<protein>
    <submittedName>
        <fullName evidence="1">Uncharacterized protein</fullName>
    </submittedName>
</protein>
<reference evidence="2" key="1">
    <citation type="submission" date="2017-09" db="EMBL/GenBank/DDBJ databases">
        <title>Depth-based differentiation of microbial function through sediment-hosted aquifers and enrichment of novel symbionts in the deep terrestrial subsurface.</title>
        <authorList>
            <person name="Probst A.J."/>
            <person name="Ladd B."/>
            <person name="Jarett J.K."/>
            <person name="Geller-Mcgrath D.E."/>
            <person name="Sieber C.M.K."/>
            <person name="Emerson J.B."/>
            <person name="Anantharaman K."/>
            <person name="Thomas B.C."/>
            <person name="Malmstrom R."/>
            <person name="Stieglmeier M."/>
            <person name="Klingl A."/>
            <person name="Woyke T."/>
            <person name="Ryan C.M."/>
            <person name="Banfield J.F."/>
        </authorList>
    </citation>
    <scope>NUCLEOTIDE SEQUENCE [LARGE SCALE GENOMIC DNA]</scope>
</reference>
<organism evidence="1 2">
    <name type="scientific">Candidatus Uhrbacteria bacterium CG_4_9_14_3_um_filter_36_7</name>
    <dbReference type="NCBI Taxonomy" id="1975033"/>
    <lineage>
        <taxon>Bacteria</taxon>
        <taxon>Candidatus Uhriibacteriota</taxon>
    </lineage>
</organism>
<evidence type="ECO:0000313" key="2">
    <source>
        <dbReference type="Proteomes" id="UP000229749"/>
    </source>
</evidence>
<proteinExistence type="predicted"/>
<name>A0A2M7XGX2_9BACT</name>
<dbReference type="EMBL" id="PFWS01000048">
    <property type="protein sequence ID" value="PJA47105.1"/>
    <property type="molecule type" value="Genomic_DNA"/>
</dbReference>
<comment type="caution">
    <text evidence="1">The sequence shown here is derived from an EMBL/GenBank/DDBJ whole genome shotgun (WGS) entry which is preliminary data.</text>
</comment>